<dbReference type="SUPFAM" id="SSF54523">
    <property type="entry name" value="Pili subunits"/>
    <property type="match status" value="1"/>
</dbReference>
<comment type="caution">
    <text evidence="2">The sequence shown here is derived from an EMBL/GenBank/DDBJ whole genome shotgun (WGS) entry which is preliminary data.</text>
</comment>
<evidence type="ECO:0000256" key="1">
    <source>
        <dbReference type="SAM" id="Phobius"/>
    </source>
</evidence>
<dbReference type="AlphaFoldDB" id="B9XEF3"/>
<accession>B9XEF3</accession>
<keyword evidence="1" id="KW-0812">Transmembrane</keyword>
<sequence length="259" mass="28267">MNGAAGNKRRYAFTLIELLVVIATIAILAASLLPAISETKAKGKRTACLNNLRQVNLGLRMYCDDSNDTFPTTGGASFGTQAWSAYRERMRNYVGVNGESSSKDRLFACPADTYYVNLVRRSNTPGRGLAYVRAPLYEQTNFDYSSYAFNGGAKTFIGVNTPGIGGRKISSIKDPAKTVLVAEVPAFFPYSWHRSSTPGGVTLPGGVVLFNDARNMVSFVDGHVNYTKIFWNSNLIGGFNTLALQYDPPAGYDYKWSGD</sequence>
<keyword evidence="3" id="KW-1185">Reference proteome</keyword>
<proteinExistence type="predicted"/>
<dbReference type="InterPro" id="IPR012902">
    <property type="entry name" value="N_methyl_site"/>
</dbReference>
<reference evidence="2 3" key="1">
    <citation type="journal article" date="2011" name="J. Bacteriol.">
        <title>Genome sequence of 'Pedosphaera parvula' Ellin514, an aerobic Verrucomicrobial isolate from pasture soil.</title>
        <authorList>
            <person name="Kant R."/>
            <person name="van Passel M.W."/>
            <person name="Sangwan P."/>
            <person name="Palva A."/>
            <person name="Lucas S."/>
            <person name="Copeland A."/>
            <person name="Lapidus A."/>
            <person name="Glavina Del Rio T."/>
            <person name="Dalin E."/>
            <person name="Tice H."/>
            <person name="Bruce D."/>
            <person name="Goodwin L."/>
            <person name="Pitluck S."/>
            <person name="Chertkov O."/>
            <person name="Larimer F.W."/>
            <person name="Land M.L."/>
            <person name="Hauser L."/>
            <person name="Brettin T.S."/>
            <person name="Detter J.C."/>
            <person name="Han S."/>
            <person name="de Vos W.M."/>
            <person name="Janssen P.H."/>
            <person name="Smidt H."/>
        </authorList>
    </citation>
    <scope>NUCLEOTIDE SEQUENCE [LARGE SCALE GENOMIC DNA]</scope>
    <source>
        <strain evidence="2 3">Ellin514</strain>
    </source>
</reference>
<dbReference type="PANTHER" id="PTHR30093">
    <property type="entry name" value="GENERAL SECRETION PATHWAY PROTEIN G"/>
    <property type="match status" value="1"/>
</dbReference>
<dbReference type="Gene3D" id="3.30.700.10">
    <property type="entry name" value="Glycoprotein, Type 4 Pilin"/>
    <property type="match status" value="1"/>
</dbReference>
<evidence type="ECO:0000313" key="2">
    <source>
        <dbReference type="EMBL" id="EEF61667.1"/>
    </source>
</evidence>
<organism evidence="2 3">
    <name type="scientific">Pedosphaera parvula (strain Ellin514)</name>
    <dbReference type="NCBI Taxonomy" id="320771"/>
    <lineage>
        <taxon>Bacteria</taxon>
        <taxon>Pseudomonadati</taxon>
        <taxon>Verrucomicrobiota</taxon>
        <taxon>Pedosphaerae</taxon>
        <taxon>Pedosphaerales</taxon>
        <taxon>Pedosphaeraceae</taxon>
        <taxon>Pedosphaera</taxon>
    </lineage>
</organism>
<gene>
    <name evidence="2" type="ORF">Cflav_PD4707</name>
</gene>
<dbReference type="Proteomes" id="UP000003688">
    <property type="component" value="Unassembled WGS sequence"/>
</dbReference>
<feature type="transmembrane region" description="Helical" evidence="1">
    <location>
        <begin position="12"/>
        <end position="36"/>
    </location>
</feature>
<keyword evidence="1" id="KW-0472">Membrane</keyword>
<dbReference type="STRING" id="320771.Cflav_PD4707"/>
<evidence type="ECO:0008006" key="4">
    <source>
        <dbReference type="Google" id="ProtNLM"/>
    </source>
</evidence>
<dbReference type="NCBIfam" id="TIGR02532">
    <property type="entry name" value="IV_pilin_GFxxxE"/>
    <property type="match status" value="1"/>
</dbReference>
<dbReference type="Pfam" id="PF07963">
    <property type="entry name" value="N_methyl"/>
    <property type="match status" value="1"/>
</dbReference>
<name>B9XEF3_PEDPL</name>
<dbReference type="OrthoDB" id="285651at2"/>
<protein>
    <recommendedName>
        <fullName evidence="4">Type II secretory pathway pseudopilin PulG-like protein</fullName>
    </recommendedName>
</protein>
<dbReference type="RefSeq" id="WP_007414201.1">
    <property type="nucleotide sequence ID" value="NZ_ABOX02000008.1"/>
</dbReference>
<dbReference type="EMBL" id="ABOX02000008">
    <property type="protein sequence ID" value="EEF61667.1"/>
    <property type="molecule type" value="Genomic_DNA"/>
</dbReference>
<dbReference type="InterPro" id="IPR045584">
    <property type="entry name" value="Pilin-like"/>
</dbReference>
<keyword evidence="1" id="KW-1133">Transmembrane helix</keyword>
<evidence type="ECO:0000313" key="3">
    <source>
        <dbReference type="Proteomes" id="UP000003688"/>
    </source>
</evidence>